<gene>
    <name evidence="9" type="ORF">DLJ53_11285</name>
</gene>
<organism evidence="9 10">
    <name type="scientific">Acuticoccus sediminis</name>
    <dbReference type="NCBI Taxonomy" id="2184697"/>
    <lineage>
        <taxon>Bacteria</taxon>
        <taxon>Pseudomonadati</taxon>
        <taxon>Pseudomonadota</taxon>
        <taxon>Alphaproteobacteria</taxon>
        <taxon>Hyphomicrobiales</taxon>
        <taxon>Amorphaceae</taxon>
        <taxon>Acuticoccus</taxon>
    </lineage>
</organism>
<dbReference type="SUPFAM" id="SSF46894">
    <property type="entry name" value="C-terminal effector domain of the bipartite response regulators"/>
    <property type="match status" value="1"/>
</dbReference>
<dbReference type="GO" id="GO:0006355">
    <property type="term" value="P:regulation of DNA-templated transcription"/>
    <property type="evidence" value="ECO:0007669"/>
    <property type="project" value="InterPro"/>
</dbReference>
<name>A0A8B2NW04_9HYPH</name>
<dbReference type="CDD" id="cd06170">
    <property type="entry name" value="LuxR_C_like"/>
    <property type="match status" value="1"/>
</dbReference>
<keyword evidence="5" id="KW-0804">Transcription</keyword>
<dbReference type="GO" id="GO:0000976">
    <property type="term" value="F:transcription cis-regulatory region binding"/>
    <property type="evidence" value="ECO:0007669"/>
    <property type="project" value="TreeGrafter"/>
</dbReference>
<feature type="domain" description="HTH luxR-type" evidence="7">
    <location>
        <begin position="241"/>
        <end position="306"/>
    </location>
</feature>
<dbReference type="InterPro" id="IPR016032">
    <property type="entry name" value="Sig_transdc_resp-reg_C-effctor"/>
</dbReference>
<dbReference type="PRINTS" id="PR00038">
    <property type="entry name" value="HTHLUXR"/>
</dbReference>
<comment type="caution">
    <text evidence="9">The sequence shown here is derived from an EMBL/GenBank/DDBJ whole genome shotgun (WGS) entry which is preliminary data.</text>
</comment>
<dbReference type="InterPro" id="IPR001789">
    <property type="entry name" value="Sig_transdc_resp-reg_receiver"/>
</dbReference>
<reference evidence="9 10" key="1">
    <citation type="submission" date="2018-05" db="EMBL/GenBank/DDBJ databases">
        <title>Acuticoccus sediminis sp. nov., isolated from deep-sea sediment of Indian Ocean.</title>
        <authorList>
            <person name="Liu X."/>
            <person name="Lai Q."/>
            <person name="Du Y."/>
            <person name="Sun F."/>
            <person name="Zhang X."/>
            <person name="Wang S."/>
            <person name="Shao Z."/>
        </authorList>
    </citation>
    <scope>NUCLEOTIDE SEQUENCE [LARGE SCALE GENOMIC DNA]</scope>
    <source>
        <strain evidence="9 10">PTG4-2</strain>
    </source>
</reference>
<dbReference type="SMART" id="SM00448">
    <property type="entry name" value="REC"/>
    <property type="match status" value="1"/>
</dbReference>
<sequence length="308" mass="32324">MNASPHRRTVLEERGNLVLVVDDAPDTLAMLIDTLEANGLTVLVARDGETALSLVGRIEPDAILLDAVMPGLDGFETCRRLKSGAGATPAPIIFMTGLTGPEHIVAGLSAGGVDYVTKPVNADELIARVAVHVSNARMMREARSALDAVGQPLMAVSTAGRVAWTSANALSMAASVLDGERAEVVAPSLLAWLKRSVATAVSAATPWQAPEGPLTITYIGRTTSGDVLVRLAADPVEDERRLGDHFGLTDREAEVLNWIVKGKSNRDIAEILAINPGTVNKHLEKILAKLGVENRTAAAVSAVRALGA</sequence>
<evidence type="ECO:0000256" key="1">
    <source>
        <dbReference type="ARBA" id="ARBA00022553"/>
    </source>
</evidence>
<dbReference type="PROSITE" id="PS50043">
    <property type="entry name" value="HTH_LUXR_2"/>
    <property type="match status" value="1"/>
</dbReference>
<dbReference type="PANTHER" id="PTHR48111">
    <property type="entry name" value="REGULATOR OF RPOS"/>
    <property type="match status" value="1"/>
</dbReference>
<evidence type="ECO:0000256" key="3">
    <source>
        <dbReference type="ARBA" id="ARBA00023015"/>
    </source>
</evidence>
<evidence type="ECO:0000313" key="10">
    <source>
        <dbReference type="Proteomes" id="UP000249590"/>
    </source>
</evidence>
<dbReference type="OrthoDB" id="5292887at2"/>
<dbReference type="InterPro" id="IPR011006">
    <property type="entry name" value="CheY-like_superfamily"/>
</dbReference>
<dbReference type="Gene3D" id="1.10.10.10">
    <property type="entry name" value="Winged helix-like DNA-binding domain superfamily/Winged helix DNA-binding domain"/>
    <property type="match status" value="1"/>
</dbReference>
<dbReference type="PANTHER" id="PTHR48111:SF1">
    <property type="entry name" value="TWO-COMPONENT RESPONSE REGULATOR ORR33"/>
    <property type="match status" value="1"/>
</dbReference>
<accession>A0A8B2NW04</accession>
<dbReference type="InterPro" id="IPR036388">
    <property type="entry name" value="WH-like_DNA-bd_sf"/>
</dbReference>
<dbReference type="SMART" id="SM00421">
    <property type="entry name" value="HTH_LUXR"/>
    <property type="match status" value="1"/>
</dbReference>
<evidence type="ECO:0000256" key="2">
    <source>
        <dbReference type="ARBA" id="ARBA00023012"/>
    </source>
</evidence>
<dbReference type="GO" id="GO:0005829">
    <property type="term" value="C:cytosol"/>
    <property type="evidence" value="ECO:0007669"/>
    <property type="project" value="TreeGrafter"/>
</dbReference>
<keyword evidence="10" id="KW-1185">Reference proteome</keyword>
<evidence type="ECO:0000259" key="8">
    <source>
        <dbReference type="PROSITE" id="PS50110"/>
    </source>
</evidence>
<dbReference type="EMBL" id="QHHQ01000002">
    <property type="protein sequence ID" value="RAI01963.1"/>
    <property type="molecule type" value="Genomic_DNA"/>
</dbReference>
<dbReference type="InterPro" id="IPR000792">
    <property type="entry name" value="Tscrpt_reg_LuxR_C"/>
</dbReference>
<evidence type="ECO:0000256" key="5">
    <source>
        <dbReference type="ARBA" id="ARBA00023163"/>
    </source>
</evidence>
<dbReference type="GO" id="GO:0032993">
    <property type="term" value="C:protein-DNA complex"/>
    <property type="evidence" value="ECO:0007669"/>
    <property type="project" value="TreeGrafter"/>
</dbReference>
<feature type="domain" description="Response regulatory" evidence="8">
    <location>
        <begin position="17"/>
        <end position="133"/>
    </location>
</feature>
<evidence type="ECO:0000313" key="9">
    <source>
        <dbReference type="EMBL" id="RAI01963.1"/>
    </source>
</evidence>
<keyword evidence="2" id="KW-0902">Two-component regulatory system</keyword>
<keyword evidence="1 6" id="KW-0597">Phosphoprotein</keyword>
<feature type="modified residue" description="4-aspartylphosphate" evidence="6">
    <location>
        <position position="66"/>
    </location>
</feature>
<evidence type="ECO:0000256" key="6">
    <source>
        <dbReference type="PROSITE-ProRule" id="PRU00169"/>
    </source>
</evidence>
<dbReference type="PROSITE" id="PS50110">
    <property type="entry name" value="RESPONSE_REGULATORY"/>
    <property type="match status" value="1"/>
</dbReference>
<keyword evidence="4 9" id="KW-0238">DNA-binding</keyword>
<dbReference type="Pfam" id="PF00196">
    <property type="entry name" value="GerE"/>
    <property type="match status" value="1"/>
</dbReference>
<dbReference type="RefSeq" id="WP_111345211.1">
    <property type="nucleotide sequence ID" value="NZ_JAIWKD010000002.1"/>
</dbReference>
<dbReference type="GO" id="GO:0000156">
    <property type="term" value="F:phosphorelay response regulator activity"/>
    <property type="evidence" value="ECO:0007669"/>
    <property type="project" value="TreeGrafter"/>
</dbReference>
<proteinExistence type="predicted"/>
<dbReference type="SUPFAM" id="SSF52172">
    <property type="entry name" value="CheY-like"/>
    <property type="match status" value="1"/>
</dbReference>
<protein>
    <submittedName>
        <fullName evidence="9">DNA-binding response regulator</fullName>
    </submittedName>
</protein>
<keyword evidence="3" id="KW-0805">Transcription regulation</keyword>
<dbReference type="Pfam" id="PF00072">
    <property type="entry name" value="Response_reg"/>
    <property type="match status" value="1"/>
</dbReference>
<dbReference type="AlphaFoldDB" id="A0A8B2NW04"/>
<dbReference type="InterPro" id="IPR039420">
    <property type="entry name" value="WalR-like"/>
</dbReference>
<dbReference type="Gene3D" id="3.40.50.2300">
    <property type="match status" value="1"/>
</dbReference>
<dbReference type="Proteomes" id="UP000249590">
    <property type="component" value="Unassembled WGS sequence"/>
</dbReference>
<evidence type="ECO:0000259" key="7">
    <source>
        <dbReference type="PROSITE" id="PS50043"/>
    </source>
</evidence>
<evidence type="ECO:0000256" key="4">
    <source>
        <dbReference type="ARBA" id="ARBA00023125"/>
    </source>
</evidence>